<dbReference type="InterPro" id="IPR005844">
    <property type="entry name" value="A-D-PHexomutase_a/b/a-I"/>
</dbReference>
<dbReference type="Gene3D" id="3.30.310.50">
    <property type="entry name" value="Alpha-D-phosphohexomutase, C-terminal domain"/>
    <property type="match status" value="1"/>
</dbReference>
<evidence type="ECO:0000256" key="2">
    <source>
        <dbReference type="ARBA" id="ARBA00001946"/>
    </source>
</evidence>
<dbReference type="STRING" id="1120995.SAMN02745245_01611"/>
<evidence type="ECO:0000256" key="9">
    <source>
        <dbReference type="RuleBase" id="RU004326"/>
    </source>
</evidence>
<reference evidence="15" key="1">
    <citation type="submission" date="2016-11" db="EMBL/GenBank/DDBJ databases">
        <authorList>
            <person name="Varghese N."/>
            <person name="Submissions S."/>
        </authorList>
    </citation>
    <scope>NUCLEOTIDE SEQUENCE [LARGE SCALE GENOMIC DNA]</scope>
    <source>
        <strain evidence="15">DSM 21120</strain>
    </source>
</reference>
<name>A0A1M5TZV1_9FIRM</name>
<dbReference type="EC" id="5.4.2.2" evidence="4"/>
<dbReference type="InterPro" id="IPR016066">
    <property type="entry name" value="A-D-PHexomutase_CS"/>
</dbReference>
<dbReference type="PANTHER" id="PTHR45745:SF1">
    <property type="entry name" value="PHOSPHOGLUCOMUTASE 2B-RELATED"/>
    <property type="match status" value="1"/>
</dbReference>
<comment type="similarity">
    <text evidence="3 9">Belongs to the phosphohexose mutase family.</text>
</comment>
<dbReference type="SUPFAM" id="SSF55957">
    <property type="entry name" value="Phosphoglucomutase, C-terminal domain"/>
    <property type="match status" value="1"/>
</dbReference>
<dbReference type="Pfam" id="PF00408">
    <property type="entry name" value="PGM_PMM_IV"/>
    <property type="match status" value="1"/>
</dbReference>
<dbReference type="SUPFAM" id="SSF53738">
    <property type="entry name" value="Phosphoglucomutase, first 3 domains"/>
    <property type="match status" value="3"/>
</dbReference>
<dbReference type="GO" id="GO:0005975">
    <property type="term" value="P:carbohydrate metabolic process"/>
    <property type="evidence" value="ECO:0007669"/>
    <property type="project" value="InterPro"/>
</dbReference>
<keyword evidence="5" id="KW-0597">Phosphoprotein</keyword>
<dbReference type="Pfam" id="PF02879">
    <property type="entry name" value="PGM_PMM_II"/>
    <property type="match status" value="1"/>
</dbReference>
<dbReference type="RefSeq" id="WP_073185223.1">
    <property type="nucleotide sequence ID" value="NZ_FQXI01000013.1"/>
</dbReference>
<keyword evidence="6 9" id="KW-0479">Metal-binding</keyword>
<dbReference type="GO" id="GO:0000287">
    <property type="term" value="F:magnesium ion binding"/>
    <property type="evidence" value="ECO:0007669"/>
    <property type="project" value="InterPro"/>
</dbReference>
<evidence type="ECO:0000256" key="8">
    <source>
        <dbReference type="ARBA" id="ARBA00023235"/>
    </source>
</evidence>
<dbReference type="CDD" id="cd05799">
    <property type="entry name" value="PGM2"/>
    <property type="match status" value="1"/>
</dbReference>
<evidence type="ECO:0000256" key="5">
    <source>
        <dbReference type="ARBA" id="ARBA00022553"/>
    </source>
</evidence>
<feature type="domain" description="Alpha-D-phosphohexomutase alpha/beta/alpha" evidence="12">
    <location>
        <begin position="210"/>
        <end position="308"/>
    </location>
</feature>
<feature type="domain" description="Alpha-D-phosphohexomutase alpha/beta/alpha" evidence="11">
    <location>
        <begin position="42"/>
        <end position="180"/>
    </location>
</feature>
<dbReference type="Pfam" id="PF02880">
    <property type="entry name" value="PGM_PMM_III"/>
    <property type="match status" value="1"/>
</dbReference>
<evidence type="ECO:0000259" key="13">
    <source>
        <dbReference type="Pfam" id="PF02880"/>
    </source>
</evidence>
<gene>
    <name evidence="14" type="ORF">SAMN02745245_01611</name>
</gene>
<dbReference type="EMBL" id="FQXI01000013">
    <property type="protein sequence ID" value="SHH56312.1"/>
    <property type="molecule type" value="Genomic_DNA"/>
</dbReference>
<evidence type="ECO:0000256" key="7">
    <source>
        <dbReference type="ARBA" id="ARBA00022842"/>
    </source>
</evidence>
<dbReference type="PROSITE" id="PS00710">
    <property type="entry name" value="PGM_PMM"/>
    <property type="match status" value="1"/>
</dbReference>
<evidence type="ECO:0000313" key="15">
    <source>
        <dbReference type="Proteomes" id="UP000184032"/>
    </source>
</evidence>
<evidence type="ECO:0000259" key="12">
    <source>
        <dbReference type="Pfam" id="PF02879"/>
    </source>
</evidence>
<feature type="domain" description="Alpha-D-phosphohexomutase C-terminal" evidence="10">
    <location>
        <begin position="492"/>
        <end position="543"/>
    </location>
</feature>
<evidence type="ECO:0000259" key="10">
    <source>
        <dbReference type="Pfam" id="PF00408"/>
    </source>
</evidence>
<dbReference type="GO" id="GO:0008973">
    <property type="term" value="F:phosphopentomutase activity"/>
    <property type="evidence" value="ECO:0007669"/>
    <property type="project" value="TreeGrafter"/>
</dbReference>
<dbReference type="AlphaFoldDB" id="A0A1M5TZV1"/>
<comment type="catalytic activity">
    <reaction evidence="1">
        <text>alpha-D-glucose 1-phosphate = alpha-D-glucose 6-phosphate</text>
        <dbReference type="Rhea" id="RHEA:23536"/>
        <dbReference type="ChEBI" id="CHEBI:58225"/>
        <dbReference type="ChEBI" id="CHEBI:58601"/>
        <dbReference type="EC" id="5.4.2.2"/>
    </reaction>
</comment>
<sequence>MDYRNKMNEWLESSVIDLESKAEIENIKDENELKDRFYRDLEFGTAGLRGIIGAGTNRMNKYVVSRATQGLANVIKKRGTEAMERGVVIAYDVRFMSKEFTDVASRVFAANGIKTYLFSDIRPTPMLSYAVRYLGAISGIVVTASHNPKQYNGYKVYWEEGSQILDDIANEILSEIKKLKYEDVEIMDYKRTVESGLVEIIKSDLDESYYKKTLSKSLSEDIDKDICVVYSPLNGTGNKPVRYVLEQRGFTNINVVSEQEHPDPTFETVGYPNPEDIKAFEYSIKLAQELNADLIFATDPDCDRVAMMGKKSVGEYYAFNGNQTGALLIHYILNRLNDKNIIPFDAAMVKSIVTGDLGREIAESLGVSTFETLTGFKHICSLANLWDKTREYKFIFGYEESIGYVYGDHVRDKDAVISSMMIVEMAAYYKKRGKNLVEVLEEIYREFGYFKEDLTSIVLEGIEGSERISRMMKYFREQEFTSFGKIELKERIDYLNGYKDVAASNVLKYYLEDGSWFAIRPSGTEPKIKLYIYTKDEDEKRAVEKLREIKEDLLNKLYSIN</sequence>
<keyword evidence="15" id="KW-1185">Reference proteome</keyword>
<protein>
    <recommendedName>
        <fullName evidence="4">phosphoglucomutase (alpha-D-glucose-1,6-bisphosphate-dependent)</fullName>
        <ecNumber evidence="4">5.4.2.2</ecNumber>
    </recommendedName>
</protein>
<accession>A0A1M5TZV1</accession>
<evidence type="ECO:0000256" key="6">
    <source>
        <dbReference type="ARBA" id="ARBA00022723"/>
    </source>
</evidence>
<evidence type="ECO:0000259" key="11">
    <source>
        <dbReference type="Pfam" id="PF02878"/>
    </source>
</evidence>
<dbReference type="GO" id="GO:0004614">
    <property type="term" value="F:phosphoglucomutase activity"/>
    <property type="evidence" value="ECO:0007669"/>
    <property type="project" value="UniProtKB-EC"/>
</dbReference>
<organism evidence="14 15">
    <name type="scientific">Anaerosphaera aminiphila DSM 21120</name>
    <dbReference type="NCBI Taxonomy" id="1120995"/>
    <lineage>
        <taxon>Bacteria</taxon>
        <taxon>Bacillati</taxon>
        <taxon>Bacillota</taxon>
        <taxon>Tissierellia</taxon>
        <taxon>Tissierellales</taxon>
        <taxon>Peptoniphilaceae</taxon>
        <taxon>Anaerosphaera</taxon>
    </lineage>
</organism>
<dbReference type="InterPro" id="IPR005846">
    <property type="entry name" value="A-D-PHexomutase_a/b/a-III"/>
</dbReference>
<dbReference type="Proteomes" id="UP000184032">
    <property type="component" value="Unassembled WGS sequence"/>
</dbReference>
<evidence type="ECO:0000256" key="1">
    <source>
        <dbReference type="ARBA" id="ARBA00000443"/>
    </source>
</evidence>
<proteinExistence type="inferred from homology"/>
<dbReference type="PANTHER" id="PTHR45745">
    <property type="entry name" value="PHOSPHOMANNOMUTASE 45A"/>
    <property type="match status" value="1"/>
</dbReference>
<dbReference type="Gene3D" id="3.40.120.10">
    <property type="entry name" value="Alpha-D-Glucose-1,6-Bisphosphate, subunit A, domain 3"/>
    <property type="match status" value="3"/>
</dbReference>
<evidence type="ECO:0000256" key="3">
    <source>
        <dbReference type="ARBA" id="ARBA00010231"/>
    </source>
</evidence>
<keyword evidence="8" id="KW-0413">Isomerase</keyword>
<dbReference type="InterPro" id="IPR036900">
    <property type="entry name" value="A-D-PHexomutase_C_sf"/>
</dbReference>
<dbReference type="GO" id="GO:0006166">
    <property type="term" value="P:purine ribonucleoside salvage"/>
    <property type="evidence" value="ECO:0007669"/>
    <property type="project" value="TreeGrafter"/>
</dbReference>
<evidence type="ECO:0000256" key="4">
    <source>
        <dbReference type="ARBA" id="ARBA00012728"/>
    </source>
</evidence>
<feature type="domain" description="Alpha-D-phosphohexomutase alpha/beta/alpha" evidence="13">
    <location>
        <begin position="320"/>
        <end position="446"/>
    </location>
</feature>
<keyword evidence="7 9" id="KW-0460">Magnesium</keyword>
<dbReference type="InterPro" id="IPR005845">
    <property type="entry name" value="A-D-PHexomutase_a/b/a-II"/>
</dbReference>
<dbReference type="InterPro" id="IPR005843">
    <property type="entry name" value="A-D-PHexomutase_C"/>
</dbReference>
<dbReference type="Pfam" id="PF02878">
    <property type="entry name" value="PGM_PMM_I"/>
    <property type="match status" value="1"/>
</dbReference>
<evidence type="ECO:0000313" key="14">
    <source>
        <dbReference type="EMBL" id="SHH56312.1"/>
    </source>
</evidence>
<comment type="cofactor">
    <cofactor evidence="2">
        <name>Mg(2+)</name>
        <dbReference type="ChEBI" id="CHEBI:18420"/>
    </cofactor>
</comment>
<dbReference type="InterPro" id="IPR016055">
    <property type="entry name" value="A-D-PHexomutase_a/b/a-I/II/III"/>
</dbReference>